<dbReference type="InterPro" id="IPR001375">
    <property type="entry name" value="Peptidase_S9_cat"/>
</dbReference>
<accession>X1M237</accession>
<evidence type="ECO:0000313" key="2">
    <source>
        <dbReference type="EMBL" id="GAI08735.1"/>
    </source>
</evidence>
<dbReference type="Gene3D" id="3.40.50.1820">
    <property type="entry name" value="alpha/beta hydrolase"/>
    <property type="match status" value="1"/>
</dbReference>
<proteinExistence type="predicted"/>
<feature type="domain" description="Peptidase S9 prolyl oligopeptidase catalytic" evidence="1">
    <location>
        <begin position="6"/>
        <end position="184"/>
    </location>
</feature>
<name>X1M237_9ZZZZ</name>
<evidence type="ECO:0000259" key="1">
    <source>
        <dbReference type="Pfam" id="PF00326"/>
    </source>
</evidence>
<organism evidence="2">
    <name type="scientific">marine sediment metagenome</name>
    <dbReference type="NCBI Taxonomy" id="412755"/>
    <lineage>
        <taxon>unclassified sequences</taxon>
        <taxon>metagenomes</taxon>
        <taxon>ecological metagenomes</taxon>
    </lineage>
</organism>
<dbReference type="EMBL" id="BARV01011500">
    <property type="protein sequence ID" value="GAI08735.1"/>
    <property type="molecule type" value="Genomic_DNA"/>
</dbReference>
<gene>
    <name evidence="2" type="ORF">S06H3_21785</name>
</gene>
<dbReference type="AlphaFoldDB" id="X1M237"/>
<dbReference type="Pfam" id="PF00326">
    <property type="entry name" value="Peptidase_S9"/>
    <property type="match status" value="1"/>
</dbReference>
<feature type="non-terminal residue" evidence="2">
    <location>
        <position position="1"/>
    </location>
</feature>
<comment type="caution">
    <text evidence="2">The sequence shown here is derived from an EMBL/GenBank/DDBJ whole genome shotgun (WGS) entry which is preliminary data.</text>
</comment>
<dbReference type="GO" id="GO:0008236">
    <property type="term" value="F:serine-type peptidase activity"/>
    <property type="evidence" value="ECO:0007669"/>
    <property type="project" value="InterPro"/>
</dbReference>
<dbReference type="GO" id="GO:0006508">
    <property type="term" value="P:proteolysis"/>
    <property type="evidence" value="ECO:0007669"/>
    <property type="project" value="InterPro"/>
</dbReference>
<sequence length="185" mass="20543">FTLSGEIKDAKGAITHLLESDLTVKSWSGVYGASYGGAVAVCTLAEDQRPNALCLRAPVFDTLWFAESPMIRPSMEFIAETDPTQVRGIEKPEVQEEIIRRMIEDAKVHNPMNEISKISPRPMMIIHGTDDMGIPLAGVKRLYELAGEPKDLVVVEGADHNLSDPRAYEITMNTVVDWFNKQLKS</sequence>
<dbReference type="SUPFAM" id="SSF53474">
    <property type="entry name" value="alpha/beta-Hydrolases"/>
    <property type="match status" value="1"/>
</dbReference>
<dbReference type="InterPro" id="IPR029058">
    <property type="entry name" value="AB_hydrolase_fold"/>
</dbReference>
<protein>
    <recommendedName>
        <fullName evidence="1">Peptidase S9 prolyl oligopeptidase catalytic domain-containing protein</fullName>
    </recommendedName>
</protein>
<dbReference type="PANTHER" id="PTHR12277">
    <property type="entry name" value="ALPHA/BETA HYDROLASE DOMAIN-CONTAINING PROTEIN"/>
    <property type="match status" value="1"/>
</dbReference>
<reference evidence="2" key="1">
    <citation type="journal article" date="2014" name="Front. Microbiol.">
        <title>High frequency of phylogenetically diverse reductive dehalogenase-homologous genes in deep subseafloor sedimentary metagenomes.</title>
        <authorList>
            <person name="Kawai M."/>
            <person name="Futagami T."/>
            <person name="Toyoda A."/>
            <person name="Takaki Y."/>
            <person name="Nishi S."/>
            <person name="Hori S."/>
            <person name="Arai W."/>
            <person name="Tsubouchi T."/>
            <person name="Morono Y."/>
            <person name="Uchiyama I."/>
            <person name="Ito T."/>
            <person name="Fujiyama A."/>
            <person name="Inagaki F."/>
            <person name="Takami H."/>
        </authorList>
    </citation>
    <scope>NUCLEOTIDE SEQUENCE</scope>
    <source>
        <strain evidence="2">Expedition CK06-06</strain>
    </source>
</reference>
<dbReference type="PANTHER" id="PTHR12277:SF81">
    <property type="entry name" value="PROTEIN ABHD13"/>
    <property type="match status" value="1"/>
</dbReference>